<feature type="non-terminal residue" evidence="2">
    <location>
        <position position="1"/>
    </location>
</feature>
<reference evidence="2" key="1">
    <citation type="journal article" date="2013" name="Genome Biol.">
        <title>Draft genome of the mountain pine beetle, Dendroctonus ponderosae Hopkins, a major forest pest.</title>
        <authorList>
            <person name="Keeling C.I."/>
            <person name="Yuen M.M."/>
            <person name="Liao N.Y."/>
            <person name="Docking T.R."/>
            <person name="Chan S.K."/>
            <person name="Taylor G.A."/>
            <person name="Palmquist D.L."/>
            <person name="Jackman S.D."/>
            <person name="Nguyen A."/>
            <person name="Li M."/>
            <person name="Henderson H."/>
            <person name="Janes J.K."/>
            <person name="Zhao Y."/>
            <person name="Pandoh P."/>
            <person name="Moore R."/>
            <person name="Sperling F.A."/>
            <person name="Huber D.P."/>
            <person name="Birol I."/>
            <person name="Jones S.J."/>
            <person name="Bohlmann J."/>
        </authorList>
    </citation>
    <scope>NUCLEOTIDE SEQUENCE</scope>
</reference>
<organism evidence="2">
    <name type="scientific">Dendroctonus ponderosae</name>
    <name type="common">Mountain pine beetle</name>
    <dbReference type="NCBI Taxonomy" id="77166"/>
    <lineage>
        <taxon>Eukaryota</taxon>
        <taxon>Metazoa</taxon>
        <taxon>Ecdysozoa</taxon>
        <taxon>Arthropoda</taxon>
        <taxon>Hexapoda</taxon>
        <taxon>Insecta</taxon>
        <taxon>Pterygota</taxon>
        <taxon>Neoptera</taxon>
        <taxon>Endopterygota</taxon>
        <taxon>Coleoptera</taxon>
        <taxon>Polyphaga</taxon>
        <taxon>Cucujiformia</taxon>
        <taxon>Curculionidae</taxon>
        <taxon>Scolytinae</taxon>
        <taxon>Dendroctonus</taxon>
    </lineage>
</organism>
<evidence type="ECO:0000256" key="1">
    <source>
        <dbReference type="SAM" id="MobiDB-lite"/>
    </source>
</evidence>
<accession>N6TYL8</accession>
<sequence length="60" mass="7100">MRAEVELTDPPFRLRDVPERGRRRQSVRDPLPRDQQQNGECFIVWISAPKCIFIAMFSCH</sequence>
<dbReference type="HOGENOM" id="CLU_2944067_0_0_1"/>
<feature type="compositionally biased region" description="Basic and acidic residues" evidence="1">
    <location>
        <begin position="12"/>
        <end position="32"/>
    </location>
</feature>
<protein>
    <submittedName>
        <fullName evidence="2">Uncharacterized protein</fullName>
    </submittedName>
</protein>
<feature type="region of interest" description="Disordered" evidence="1">
    <location>
        <begin position="1"/>
        <end position="35"/>
    </location>
</feature>
<evidence type="ECO:0000313" key="2">
    <source>
        <dbReference type="EMBL" id="ENN73461.1"/>
    </source>
</evidence>
<gene>
    <name evidence="2" type="ORF">YQE_09928</name>
</gene>
<dbReference type="AlphaFoldDB" id="N6TYL8"/>
<name>N6TYL8_DENPD</name>
<dbReference type="EMBL" id="KB741161">
    <property type="protein sequence ID" value="ENN73461.1"/>
    <property type="molecule type" value="Genomic_DNA"/>
</dbReference>
<proteinExistence type="predicted"/>